<evidence type="ECO:0000313" key="2">
    <source>
        <dbReference type="Proteomes" id="UP000032278"/>
    </source>
</evidence>
<accession>A0AAW3GPY6</accession>
<organism evidence="1 2">
    <name type="scientific">Streptococcus equi subsp. zooepidemicus Sz4is</name>
    <dbReference type="NCBI Taxonomy" id="1381082"/>
    <lineage>
        <taxon>Bacteria</taxon>
        <taxon>Bacillati</taxon>
        <taxon>Bacillota</taxon>
        <taxon>Bacilli</taxon>
        <taxon>Lactobacillales</taxon>
        <taxon>Streptococcaceae</taxon>
        <taxon>Streptococcus</taxon>
    </lineage>
</organism>
<name>A0AAW3GPY6_STRSZ</name>
<evidence type="ECO:0000313" key="1">
    <source>
        <dbReference type="EMBL" id="KIS19296.1"/>
    </source>
</evidence>
<comment type="caution">
    <text evidence="1">The sequence shown here is derived from an EMBL/GenBank/DDBJ whole genome shotgun (WGS) entry which is preliminary data.</text>
</comment>
<dbReference type="AlphaFoldDB" id="A0AAW3GPY6"/>
<proteinExistence type="predicted"/>
<dbReference type="EMBL" id="JAUE01000010">
    <property type="protein sequence ID" value="KIS19296.1"/>
    <property type="molecule type" value="Genomic_DNA"/>
</dbReference>
<sequence length="141" mass="15856">MTGWVKRAKTKRTAAALIFGPSQQLSAMTTNHRIGLLVVCRLKSMILKRVMTMITGIISLTSSTLQADNIQHCVIMYTAILLIKRDTKTVPHVLSSYQKDNAFALFCQPIFTDRVTNHIRRTPKKHKVVPIGSCFLPVPHK</sequence>
<dbReference type="Proteomes" id="UP000032278">
    <property type="component" value="Unassembled WGS sequence"/>
</dbReference>
<gene>
    <name evidence="1" type="ORF">AT55_01712</name>
</gene>
<reference evidence="1 2" key="1">
    <citation type="submission" date="2013-11" db="EMBL/GenBank/DDBJ databases">
        <authorList>
            <person name="da Piedade I."/>
            <person name="Tang M.H.E."/>
            <person name="Bojesen A.M."/>
        </authorList>
    </citation>
    <scope>NUCLEOTIDE SEQUENCE [LARGE SCALE GENOMIC DNA]</scope>
    <source>
        <strain evidence="1 2">Sz4is</strain>
    </source>
</reference>
<protein>
    <submittedName>
        <fullName evidence="1">Uncharacterized protein</fullName>
    </submittedName>
</protein>